<reference evidence="1" key="1">
    <citation type="submission" date="2019-05" db="EMBL/GenBank/DDBJ databases">
        <title>The de novo reference genome and transcriptome assemblies of the wild tomato species Solanum chilense.</title>
        <authorList>
            <person name="Stam R."/>
            <person name="Nosenko T."/>
            <person name="Hoerger A.C."/>
            <person name="Stephan W."/>
            <person name="Seidel M.A."/>
            <person name="Kuhn J.M.M."/>
            <person name="Haberer G."/>
            <person name="Tellier A."/>
        </authorList>
    </citation>
    <scope>NUCLEOTIDE SEQUENCE</scope>
    <source>
        <tissue evidence="1">Mature leaves</tissue>
    </source>
</reference>
<name>A0A6N2AHA1_SOLCI</name>
<evidence type="ECO:0000313" key="1">
    <source>
        <dbReference type="EMBL" id="TMW81079.1"/>
    </source>
</evidence>
<organism evidence="1">
    <name type="scientific">Solanum chilense</name>
    <name type="common">Tomato</name>
    <name type="synonym">Lycopersicon chilense</name>
    <dbReference type="NCBI Taxonomy" id="4083"/>
    <lineage>
        <taxon>Eukaryota</taxon>
        <taxon>Viridiplantae</taxon>
        <taxon>Streptophyta</taxon>
        <taxon>Embryophyta</taxon>
        <taxon>Tracheophyta</taxon>
        <taxon>Spermatophyta</taxon>
        <taxon>Magnoliopsida</taxon>
        <taxon>eudicotyledons</taxon>
        <taxon>Gunneridae</taxon>
        <taxon>Pentapetalae</taxon>
        <taxon>asterids</taxon>
        <taxon>lamiids</taxon>
        <taxon>Solanales</taxon>
        <taxon>Solanaceae</taxon>
        <taxon>Solanoideae</taxon>
        <taxon>Solaneae</taxon>
        <taxon>Solanum</taxon>
        <taxon>Solanum subgen. Lycopersicon</taxon>
    </lineage>
</organism>
<gene>
    <name evidence="1" type="ORF">EJD97_012129</name>
</gene>
<dbReference type="EMBL" id="RXGB01030993">
    <property type="protein sequence ID" value="TMW81079.1"/>
    <property type="molecule type" value="Genomic_DNA"/>
</dbReference>
<protein>
    <submittedName>
        <fullName evidence="1">Uncharacterized protein</fullName>
    </submittedName>
</protein>
<comment type="caution">
    <text evidence="1">The sequence shown here is derived from an EMBL/GenBank/DDBJ whole genome shotgun (WGS) entry which is preliminary data.</text>
</comment>
<proteinExistence type="predicted"/>
<accession>A0A6N2AHA1</accession>
<dbReference type="AlphaFoldDB" id="A0A6N2AHA1"/>
<sequence length="262" mass="29675">MVLAGATTIKRERVPNEVINELVIFDGTSADDGVGVGGGASAGAGQHEGLPLVDDVLSFSVRSGCERHCINECAACIYSKGQAEKRIICQGNVKLKRKMFGEISRTVMEEVVTEYKNLNIYRLLSVAEKEAVIKVTSAKDIRMEYDMHVFTSQDFRNMTSLTVWHRKYPDNYDPRDRILDINFYTNFLHRFNQMSDKAKMSDGKSMSQLVDDFVWDDDMIDYVMGIRPTPGGMDWIDVKRILTVMNTSGKHFVTLEILLHED</sequence>